<sequence length="67" mass="7617">MFWDGTALSCWISEGMENGLQSWLSCLRYWFDLGELVAPSSVLLKLSLSCLGYVEMVVAAEWFEPFC</sequence>
<evidence type="ECO:0000313" key="1">
    <source>
        <dbReference type="EMBL" id="KZV33539.1"/>
    </source>
</evidence>
<dbReference type="EMBL" id="KV005752">
    <property type="protein sequence ID" value="KZV33539.1"/>
    <property type="molecule type" value="Genomic_DNA"/>
</dbReference>
<dbReference type="AlphaFoldDB" id="A0A2Z7BJJ5"/>
<accession>A0A2Z7BJJ5</accession>
<reference evidence="1 2" key="1">
    <citation type="journal article" date="2015" name="Proc. Natl. Acad. Sci. U.S.A.">
        <title>The resurrection genome of Boea hygrometrica: A blueprint for survival of dehydration.</title>
        <authorList>
            <person name="Xiao L."/>
            <person name="Yang G."/>
            <person name="Zhang L."/>
            <person name="Yang X."/>
            <person name="Zhao S."/>
            <person name="Ji Z."/>
            <person name="Zhou Q."/>
            <person name="Hu M."/>
            <person name="Wang Y."/>
            <person name="Chen M."/>
            <person name="Xu Y."/>
            <person name="Jin H."/>
            <person name="Xiao X."/>
            <person name="Hu G."/>
            <person name="Bao F."/>
            <person name="Hu Y."/>
            <person name="Wan P."/>
            <person name="Li L."/>
            <person name="Deng X."/>
            <person name="Kuang T."/>
            <person name="Xiang C."/>
            <person name="Zhu J.K."/>
            <person name="Oliver M.J."/>
            <person name="He Y."/>
        </authorList>
    </citation>
    <scope>NUCLEOTIDE SEQUENCE [LARGE SCALE GENOMIC DNA]</scope>
    <source>
        <strain evidence="2">cv. XS01</strain>
    </source>
</reference>
<keyword evidence="2" id="KW-1185">Reference proteome</keyword>
<name>A0A2Z7BJJ5_9LAMI</name>
<gene>
    <name evidence="1" type="ORF">F511_18102</name>
</gene>
<protein>
    <submittedName>
        <fullName evidence="1">Uncharacterized protein</fullName>
    </submittedName>
</protein>
<evidence type="ECO:0000313" key="2">
    <source>
        <dbReference type="Proteomes" id="UP000250235"/>
    </source>
</evidence>
<proteinExistence type="predicted"/>
<organism evidence="1 2">
    <name type="scientific">Dorcoceras hygrometricum</name>
    <dbReference type="NCBI Taxonomy" id="472368"/>
    <lineage>
        <taxon>Eukaryota</taxon>
        <taxon>Viridiplantae</taxon>
        <taxon>Streptophyta</taxon>
        <taxon>Embryophyta</taxon>
        <taxon>Tracheophyta</taxon>
        <taxon>Spermatophyta</taxon>
        <taxon>Magnoliopsida</taxon>
        <taxon>eudicotyledons</taxon>
        <taxon>Gunneridae</taxon>
        <taxon>Pentapetalae</taxon>
        <taxon>asterids</taxon>
        <taxon>lamiids</taxon>
        <taxon>Lamiales</taxon>
        <taxon>Gesneriaceae</taxon>
        <taxon>Didymocarpoideae</taxon>
        <taxon>Trichosporeae</taxon>
        <taxon>Loxocarpinae</taxon>
        <taxon>Dorcoceras</taxon>
    </lineage>
</organism>
<dbReference type="Proteomes" id="UP000250235">
    <property type="component" value="Unassembled WGS sequence"/>
</dbReference>